<dbReference type="EMBL" id="JAHQCX010000005">
    <property type="protein sequence ID" value="MBU9726207.1"/>
    <property type="molecule type" value="Genomic_DNA"/>
</dbReference>
<accession>A0ABS6K6R1</accession>
<evidence type="ECO:0000313" key="1">
    <source>
        <dbReference type="EMBL" id="MBU9726207.1"/>
    </source>
</evidence>
<name>A0ABS6K6R1_9FIRM</name>
<gene>
    <name evidence="1" type="ORF">KTH90_09285</name>
</gene>
<sequence>MNTTDHIGTNKNYKDRLFRLLFAEKKYGLELYNALNHTEYSNAGELEIRTLEDAIWMKMKNDVAYLIRDILSLYEHQSTMNPNLPVRGLLYFADMFRGILRGKHIYGTRLVTLPTPVYIVFYNGDQEIGEEKWLKLSDAFAHGNGQSKMELLVRVLNINGGHNSQLMERCPILKDYAVLIGKVKAHRGEMDFGESVKRAVEECIAEGVLREFLMTRRAEVMNSILTEYDEEKVLADIGQERYEDGKAEGKAESILELLEEGGDVPEELRDVILSETNIETLKRWLKLAARADSIKTFKSQM</sequence>
<evidence type="ECO:0000313" key="2">
    <source>
        <dbReference type="Proteomes" id="UP001314681"/>
    </source>
</evidence>
<evidence type="ECO:0008006" key="3">
    <source>
        <dbReference type="Google" id="ProtNLM"/>
    </source>
</evidence>
<protein>
    <recommendedName>
        <fullName evidence="3">Transposase</fullName>
    </recommendedName>
</protein>
<dbReference type="Proteomes" id="UP001314681">
    <property type="component" value="Unassembled WGS sequence"/>
</dbReference>
<organism evidence="1 2">
    <name type="scientific">Diplocloster modestus</name>
    <dbReference type="NCBI Taxonomy" id="2850322"/>
    <lineage>
        <taxon>Bacteria</taxon>
        <taxon>Bacillati</taxon>
        <taxon>Bacillota</taxon>
        <taxon>Clostridia</taxon>
        <taxon>Lachnospirales</taxon>
        <taxon>Lachnospiraceae</taxon>
        <taxon>Diplocloster</taxon>
    </lineage>
</organism>
<keyword evidence="2" id="KW-1185">Reference proteome</keyword>
<comment type="caution">
    <text evidence="1">The sequence shown here is derived from an EMBL/GenBank/DDBJ whole genome shotgun (WGS) entry which is preliminary data.</text>
</comment>
<dbReference type="RefSeq" id="WP_158351113.1">
    <property type="nucleotide sequence ID" value="NZ_JAHQCX010000005.1"/>
</dbReference>
<reference evidence="1 2" key="1">
    <citation type="submission" date="2021-06" db="EMBL/GenBank/DDBJ databases">
        <title>Description of novel taxa of the family Lachnospiraceae.</title>
        <authorList>
            <person name="Chaplin A.V."/>
            <person name="Sokolova S.R."/>
            <person name="Pikina A.P."/>
            <person name="Korzhanova M."/>
            <person name="Belova V."/>
            <person name="Korostin D."/>
            <person name="Efimov B.A."/>
        </authorList>
    </citation>
    <scope>NUCLEOTIDE SEQUENCE [LARGE SCALE GENOMIC DNA]</scope>
    <source>
        <strain evidence="1 2">ASD4241</strain>
    </source>
</reference>
<proteinExistence type="predicted"/>